<comment type="caution">
    <text evidence="1">The sequence shown here is derived from an EMBL/GenBank/DDBJ whole genome shotgun (WGS) entry which is preliminary data.</text>
</comment>
<accession>A0A9P4NI96</accession>
<keyword evidence="2" id="KW-1185">Reference proteome</keyword>
<dbReference type="Proteomes" id="UP000800235">
    <property type="component" value="Unassembled WGS sequence"/>
</dbReference>
<name>A0A9P4NI96_9PEZI</name>
<protein>
    <submittedName>
        <fullName evidence="1">Uncharacterized protein</fullName>
    </submittedName>
</protein>
<reference evidence="1" key="1">
    <citation type="journal article" date="2020" name="Stud. Mycol.">
        <title>101 Dothideomycetes genomes: a test case for predicting lifestyles and emergence of pathogens.</title>
        <authorList>
            <person name="Haridas S."/>
            <person name="Albert R."/>
            <person name="Binder M."/>
            <person name="Bloem J."/>
            <person name="Labutti K."/>
            <person name="Salamov A."/>
            <person name="Andreopoulos B."/>
            <person name="Baker S."/>
            <person name="Barry K."/>
            <person name="Bills G."/>
            <person name="Bluhm B."/>
            <person name="Cannon C."/>
            <person name="Castanera R."/>
            <person name="Culley D."/>
            <person name="Daum C."/>
            <person name="Ezra D."/>
            <person name="Gonzalez J."/>
            <person name="Henrissat B."/>
            <person name="Kuo A."/>
            <person name="Liang C."/>
            <person name="Lipzen A."/>
            <person name="Lutzoni F."/>
            <person name="Magnuson J."/>
            <person name="Mondo S."/>
            <person name="Nolan M."/>
            <person name="Ohm R."/>
            <person name="Pangilinan J."/>
            <person name="Park H.-J."/>
            <person name="Ramirez L."/>
            <person name="Alfaro M."/>
            <person name="Sun H."/>
            <person name="Tritt A."/>
            <person name="Yoshinaga Y."/>
            <person name="Zwiers L.-H."/>
            <person name="Turgeon B."/>
            <person name="Goodwin S."/>
            <person name="Spatafora J."/>
            <person name="Crous P."/>
            <person name="Grigoriev I."/>
        </authorList>
    </citation>
    <scope>NUCLEOTIDE SEQUENCE</scope>
    <source>
        <strain evidence="1">CBS 130266</strain>
    </source>
</reference>
<sequence>MSYSTMGSIVKTLRDVFPLPPPPPAPSELPAPRNPVVGPPPSGAVAWKPLAHQWQKTGVGPLMTMWQLSQRLLTPIHHLQNHYIQFFMSFISSIGLLESILEYSSIFQAHESRLGHLLRRVEATIEDDDSPRKNLMLCATIHPSTSTNTTTNSSAKKSKCLPLSSSQPRFTNPSSFIAYPGNYYQSREKWLCLVGSARVRAAPHFFFGLALGHQMAIKMAKGPHQALGLLHQTSHQMAVADSHLPAIGTHQMLPTLVNHSHSRLMGMELIAPAFVRGQTFPLPLETEDKADRRVSTVSTAWDNFCGLPREAAAARNVWPPAPQETRTVWHFTTTPIWINRLSAMLAR</sequence>
<dbReference type="AlphaFoldDB" id="A0A9P4NI96"/>
<gene>
    <name evidence="1" type="ORF">EJ08DRAFT_664634</name>
</gene>
<organism evidence="1 2">
    <name type="scientific">Tothia fuscella</name>
    <dbReference type="NCBI Taxonomy" id="1048955"/>
    <lineage>
        <taxon>Eukaryota</taxon>
        <taxon>Fungi</taxon>
        <taxon>Dikarya</taxon>
        <taxon>Ascomycota</taxon>
        <taxon>Pezizomycotina</taxon>
        <taxon>Dothideomycetes</taxon>
        <taxon>Pleosporomycetidae</taxon>
        <taxon>Venturiales</taxon>
        <taxon>Cylindrosympodiaceae</taxon>
        <taxon>Tothia</taxon>
    </lineage>
</organism>
<proteinExistence type="predicted"/>
<evidence type="ECO:0000313" key="1">
    <source>
        <dbReference type="EMBL" id="KAF2423005.1"/>
    </source>
</evidence>
<evidence type="ECO:0000313" key="2">
    <source>
        <dbReference type="Proteomes" id="UP000800235"/>
    </source>
</evidence>
<dbReference type="EMBL" id="MU007086">
    <property type="protein sequence ID" value="KAF2423005.1"/>
    <property type="molecule type" value="Genomic_DNA"/>
</dbReference>